<proteinExistence type="predicted"/>
<gene>
    <name evidence="1" type="ORF">QQM35_04550</name>
</gene>
<dbReference type="EMBL" id="CP128355">
    <property type="protein sequence ID" value="XAF71369.1"/>
    <property type="molecule type" value="Genomic_DNA"/>
</dbReference>
<evidence type="ECO:0000313" key="1">
    <source>
        <dbReference type="EMBL" id="XAF71369.1"/>
    </source>
</evidence>
<protein>
    <submittedName>
        <fullName evidence="1">Uncharacterized protein</fullName>
    </submittedName>
</protein>
<sequence length="104" mass="11737">MKITDKTKNYIANDSYDDIKVGEPISTYNQGDFQVIEKRDNTTNGLRAYAFAPVVNGKPDTSQIVIGYAGTDALSLNDLKTDTKLPIYHDYNIKNIIIDKEYKN</sequence>
<keyword evidence="2" id="KW-1185">Reference proteome</keyword>
<dbReference type="RefSeq" id="WP_342610550.1">
    <property type="nucleotide sequence ID" value="NZ_CP128355.1"/>
</dbReference>
<reference evidence="1 2" key="1">
    <citation type="journal article" date="2024" name="Pathogens">
        <title>Staphylococcus hsinchuensis sp. nov., Isolated from Soymilk.</title>
        <authorList>
            <person name="Wang Y.T."/>
            <person name="Lin Y.C."/>
            <person name="Hsieh Y.H."/>
            <person name="Lin Y.T."/>
            <person name="Hamada M."/>
            <person name="Chen C.C."/>
            <person name="Liou J.S."/>
            <person name="Lee A.Y."/>
            <person name="Zhang W.L."/>
            <person name="Chen Y.T."/>
            <person name="Huang C.H."/>
        </authorList>
    </citation>
    <scope>NUCLEOTIDE SEQUENCE [LARGE SCALE GENOMIC DNA]</scope>
    <source>
        <strain evidence="1 2">H164</strain>
    </source>
</reference>
<accession>A0ABZ3EGA5</accession>
<evidence type="ECO:0000313" key="2">
    <source>
        <dbReference type="Proteomes" id="UP001436297"/>
    </source>
</evidence>
<organism evidence="1 2">
    <name type="scientific">Staphylococcus hsinchuensis</name>
    <dbReference type="NCBI Taxonomy" id="3051183"/>
    <lineage>
        <taxon>Bacteria</taxon>
        <taxon>Bacillati</taxon>
        <taxon>Bacillota</taxon>
        <taxon>Bacilli</taxon>
        <taxon>Bacillales</taxon>
        <taxon>Staphylococcaceae</taxon>
        <taxon>Staphylococcus</taxon>
    </lineage>
</organism>
<name>A0ABZ3EGA5_9STAP</name>
<dbReference type="Proteomes" id="UP001436297">
    <property type="component" value="Chromosome"/>
</dbReference>